<name>A0A8S1LD50_9CILI</name>
<dbReference type="GO" id="GO:0000151">
    <property type="term" value="C:ubiquitin ligase complex"/>
    <property type="evidence" value="ECO:0007669"/>
    <property type="project" value="TreeGrafter"/>
</dbReference>
<dbReference type="InterPro" id="IPR044066">
    <property type="entry name" value="TRIAD_supradom"/>
</dbReference>
<gene>
    <name evidence="11" type="ORF">PSON_ATCC_30995.1.T0190298</name>
</gene>
<dbReference type="GO" id="GO:0008270">
    <property type="term" value="F:zinc ion binding"/>
    <property type="evidence" value="ECO:0007669"/>
    <property type="project" value="UniProtKB-KW"/>
</dbReference>
<dbReference type="EMBL" id="CAJJDN010000019">
    <property type="protein sequence ID" value="CAD8064799.1"/>
    <property type="molecule type" value="Genomic_DNA"/>
</dbReference>
<dbReference type="PROSITE" id="PS51873">
    <property type="entry name" value="TRIAD"/>
    <property type="match status" value="1"/>
</dbReference>
<dbReference type="SMART" id="SM00647">
    <property type="entry name" value="IBR"/>
    <property type="match status" value="2"/>
</dbReference>
<sequence>MNIHQKLRSASNEFLRNIKINDNQQSFIIGVVCGYFIQHKQDSLISTLIDQIKAIQEMITNRLVNVKHFDDMVQSLINNLEKPQNYDFQQGGGTPILNEDYNQQKYSMDDPNEEATLALIKQLQEEDKQQAQKKQIEVEQVDCPICFSNLMEEDVMPLESCIHIFHINCLKELLLQGINEKRKQITCPEQKCGKEIAINDISHIVGKDKKEEFLNYTLNKFVDDHATDMSWCPTPDCQYAFVLGDEDDNNHFDCPLCKKQYCLNCRVIFHKGQTCKEYQITNTRDQNDVKFEKFVKGHKFKMCTKCKFWVEKNQGCNHMTCRCGYEFCYVCGGKYLQCECVEKQKQQQQEFIRQQQLRIQEQRQLKKQSKKSGKGRR</sequence>
<dbReference type="InterPro" id="IPR018957">
    <property type="entry name" value="Znf_C3HC4_RING-type"/>
</dbReference>
<keyword evidence="7" id="KW-0862">Zinc</keyword>
<protein>
    <submittedName>
        <fullName evidence="11">Uncharacterized protein</fullName>
    </submittedName>
</protein>
<dbReference type="InterPro" id="IPR051628">
    <property type="entry name" value="LUBAC_E3_Ligases"/>
</dbReference>
<dbReference type="Pfam" id="PF00097">
    <property type="entry name" value="zf-C3HC4"/>
    <property type="match status" value="1"/>
</dbReference>
<dbReference type="CDD" id="cd22584">
    <property type="entry name" value="Rcat_RBR_unk"/>
    <property type="match status" value="1"/>
</dbReference>
<evidence type="ECO:0000256" key="7">
    <source>
        <dbReference type="ARBA" id="ARBA00022833"/>
    </source>
</evidence>
<dbReference type="OrthoDB" id="288005at2759"/>
<keyword evidence="4" id="KW-0677">Repeat</keyword>
<evidence type="ECO:0000259" key="10">
    <source>
        <dbReference type="PROSITE" id="PS51873"/>
    </source>
</evidence>
<evidence type="ECO:0000313" key="11">
    <source>
        <dbReference type="EMBL" id="CAD8064799.1"/>
    </source>
</evidence>
<dbReference type="GO" id="GO:0043130">
    <property type="term" value="F:ubiquitin binding"/>
    <property type="evidence" value="ECO:0007669"/>
    <property type="project" value="TreeGrafter"/>
</dbReference>
<dbReference type="FunFam" id="1.20.120.1750:FF:000086">
    <property type="entry name" value="RBR-type E3 ubiquitin transferase"/>
    <property type="match status" value="1"/>
</dbReference>
<comment type="pathway">
    <text evidence="1">Protein modification; protein ubiquitination.</text>
</comment>
<dbReference type="PROSITE" id="PS50089">
    <property type="entry name" value="ZF_RING_2"/>
    <property type="match status" value="1"/>
</dbReference>
<keyword evidence="6" id="KW-0833">Ubl conjugation pathway</keyword>
<proteinExistence type="predicted"/>
<dbReference type="AlphaFoldDB" id="A0A8S1LD50"/>
<dbReference type="Pfam" id="PF01485">
    <property type="entry name" value="IBR"/>
    <property type="match status" value="1"/>
</dbReference>
<accession>A0A8S1LD50</accession>
<dbReference type="CDD" id="cd20335">
    <property type="entry name" value="BRcat_RBR"/>
    <property type="match status" value="1"/>
</dbReference>
<evidence type="ECO:0000256" key="8">
    <source>
        <dbReference type="PROSITE-ProRule" id="PRU00175"/>
    </source>
</evidence>
<keyword evidence="5 8" id="KW-0863">Zinc-finger</keyword>
<feature type="domain" description="RING-type" evidence="9">
    <location>
        <begin position="143"/>
        <end position="191"/>
    </location>
</feature>
<evidence type="ECO:0000256" key="2">
    <source>
        <dbReference type="ARBA" id="ARBA00022679"/>
    </source>
</evidence>
<keyword evidence="3" id="KW-0479">Metal-binding</keyword>
<evidence type="ECO:0000256" key="6">
    <source>
        <dbReference type="ARBA" id="ARBA00022786"/>
    </source>
</evidence>
<dbReference type="GO" id="GO:0004842">
    <property type="term" value="F:ubiquitin-protein transferase activity"/>
    <property type="evidence" value="ECO:0007669"/>
    <property type="project" value="TreeGrafter"/>
</dbReference>
<dbReference type="CDD" id="cd22249">
    <property type="entry name" value="UDM1_RNF168_RNF169-like"/>
    <property type="match status" value="1"/>
</dbReference>
<evidence type="ECO:0000256" key="1">
    <source>
        <dbReference type="ARBA" id="ARBA00004906"/>
    </source>
</evidence>
<dbReference type="GO" id="GO:0097039">
    <property type="term" value="P:protein linear polyubiquitination"/>
    <property type="evidence" value="ECO:0007669"/>
    <property type="project" value="TreeGrafter"/>
</dbReference>
<evidence type="ECO:0000256" key="5">
    <source>
        <dbReference type="ARBA" id="ARBA00022771"/>
    </source>
</evidence>
<dbReference type="Pfam" id="PF22191">
    <property type="entry name" value="IBR_1"/>
    <property type="match status" value="1"/>
</dbReference>
<evidence type="ECO:0000256" key="4">
    <source>
        <dbReference type="ARBA" id="ARBA00022737"/>
    </source>
</evidence>
<keyword evidence="12" id="KW-1185">Reference proteome</keyword>
<evidence type="ECO:0000259" key="9">
    <source>
        <dbReference type="PROSITE" id="PS50089"/>
    </source>
</evidence>
<reference evidence="11" key="1">
    <citation type="submission" date="2021-01" db="EMBL/GenBank/DDBJ databases">
        <authorList>
            <consortium name="Genoscope - CEA"/>
            <person name="William W."/>
        </authorList>
    </citation>
    <scope>NUCLEOTIDE SEQUENCE</scope>
</reference>
<dbReference type="InterPro" id="IPR001841">
    <property type="entry name" value="Znf_RING"/>
</dbReference>
<evidence type="ECO:0000256" key="3">
    <source>
        <dbReference type="ARBA" id="ARBA00022723"/>
    </source>
</evidence>
<dbReference type="Proteomes" id="UP000692954">
    <property type="component" value="Unassembled WGS sequence"/>
</dbReference>
<dbReference type="PANTHER" id="PTHR22770:SF13">
    <property type="entry name" value="RING-TYPE DOMAIN-CONTAINING PROTEIN"/>
    <property type="match status" value="1"/>
</dbReference>
<evidence type="ECO:0000313" key="12">
    <source>
        <dbReference type="Proteomes" id="UP000692954"/>
    </source>
</evidence>
<feature type="domain" description="RING-type" evidence="10">
    <location>
        <begin position="139"/>
        <end position="352"/>
    </location>
</feature>
<dbReference type="PANTHER" id="PTHR22770">
    <property type="entry name" value="UBIQUITIN CONJUGATING ENZYME 7 INTERACTING PROTEIN-RELATED"/>
    <property type="match status" value="1"/>
</dbReference>
<dbReference type="FunFam" id="3.30.40.10:FF:000893">
    <property type="entry name" value="RBR-type E3 ubiquitin transferase"/>
    <property type="match status" value="1"/>
</dbReference>
<comment type="caution">
    <text evidence="11">The sequence shown here is derived from an EMBL/GenBank/DDBJ whole genome shotgun (WGS) entry which is preliminary data.</text>
</comment>
<keyword evidence="2" id="KW-0808">Transferase</keyword>
<dbReference type="SMART" id="SM01197">
    <property type="entry name" value="FANCL_C"/>
    <property type="match status" value="1"/>
</dbReference>
<dbReference type="GO" id="GO:0043161">
    <property type="term" value="P:proteasome-mediated ubiquitin-dependent protein catabolic process"/>
    <property type="evidence" value="ECO:0007669"/>
    <property type="project" value="TreeGrafter"/>
</dbReference>
<dbReference type="InterPro" id="IPR002867">
    <property type="entry name" value="IBR_dom"/>
</dbReference>
<organism evidence="11 12">
    <name type="scientific">Paramecium sonneborni</name>
    <dbReference type="NCBI Taxonomy" id="65129"/>
    <lineage>
        <taxon>Eukaryota</taxon>
        <taxon>Sar</taxon>
        <taxon>Alveolata</taxon>
        <taxon>Ciliophora</taxon>
        <taxon>Intramacronucleata</taxon>
        <taxon>Oligohymenophorea</taxon>
        <taxon>Peniculida</taxon>
        <taxon>Parameciidae</taxon>
        <taxon>Paramecium</taxon>
    </lineage>
</organism>